<dbReference type="GO" id="GO:0006506">
    <property type="term" value="P:GPI anchor biosynthetic process"/>
    <property type="evidence" value="ECO:0007669"/>
    <property type="project" value="UniProtKB-UniPathway"/>
</dbReference>
<feature type="signal peptide" evidence="3">
    <location>
        <begin position="1"/>
        <end position="21"/>
    </location>
</feature>
<reference evidence="4 5" key="1">
    <citation type="journal article" date="2019" name="Sci. Rep.">
        <title>A high-quality genome of Eragrostis curvula grass provides insights into Poaceae evolution and supports new strategies to enhance forage quality.</title>
        <authorList>
            <person name="Carballo J."/>
            <person name="Santos B.A.C.M."/>
            <person name="Zappacosta D."/>
            <person name="Garbus I."/>
            <person name="Selva J.P."/>
            <person name="Gallo C.A."/>
            <person name="Diaz A."/>
            <person name="Albertini E."/>
            <person name="Caccamo M."/>
            <person name="Echenique V."/>
        </authorList>
    </citation>
    <scope>NUCLEOTIDE SEQUENCE [LARGE SCALE GENOMIC DNA]</scope>
    <source>
        <strain evidence="5">cv. Victoria</strain>
        <tissue evidence="4">Leaf</tissue>
    </source>
</reference>
<evidence type="ECO:0000256" key="1">
    <source>
        <dbReference type="ARBA" id="ARBA00006066"/>
    </source>
</evidence>
<dbReference type="OrthoDB" id="440160at2759"/>
<dbReference type="PANTHER" id="PTHR12993">
    <property type="entry name" value="N-ACETYLGLUCOSAMINYL-PHOSPHATIDYLINOSITOL DE-N-ACETYLASE-RELATED"/>
    <property type="match status" value="1"/>
</dbReference>
<dbReference type="Gene3D" id="3.40.50.10320">
    <property type="entry name" value="LmbE-like"/>
    <property type="match status" value="1"/>
</dbReference>
<proteinExistence type="inferred from homology"/>
<sequence length="312" mass="35577">MAWIWMLPAAGAVLLWAISLGRILSSPAPSSLPPNPHLLPPLRDDRRSRNVLLVVAHPDDESMFFAPTIFFLKSKGHNIHILCMSQGNADGLGHTRKDELYYACDTFKIPRKQVKVLDHPKLQDGFHEKWDHGLLAGLTMEQVQLWDIDTILTFDSYGVSGHPNHQDVHHGICKYLQENGQGNIEAWELVSLLHEILGPPSLDFLVRLIRSRFIVERNRQCIAFLNFSMLSLVKGIDLASLNILRKYSGPVDIWLSSLISSSTSKRPMYTLINSSPSRSYQAMAAHKSQWVWYRRLFVMFSSYTYINILQKV</sequence>
<organism evidence="4 5">
    <name type="scientific">Eragrostis curvula</name>
    <name type="common">weeping love grass</name>
    <dbReference type="NCBI Taxonomy" id="38414"/>
    <lineage>
        <taxon>Eukaryota</taxon>
        <taxon>Viridiplantae</taxon>
        <taxon>Streptophyta</taxon>
        <taxon>Embryophyta</taxon>
        <taxon>Tracheophyta</taxon>
        <taxon>Spermatophyta</taxon>
        <taxon>Magnoliopsida</taxon>
        <taxon>Liliopsida</taxon>
        <taxon>Poales</taxon>
        <taxon>Poaceae</taxon>
        <taxon>PACMAD clade</taxon>
        <taxon>Chloridoideae</taxon>
        <taxon>Eragrostideae</taxon>
        <taxon>Eragrostidinae</taxon>
        <taxon>Eragrostis</taxon>
    </lineage>
</organism>
<evidence type="ECO:0000313" key="5">
    <source>
        <dbReference type="Proteomes" id="UP000324897"/>
    </source>
</evidence>
<feature type="chain" id="PRO_5023833516" description="N-acetylglucosaminylphosphatidylinositol deacetylase" evidence="3">
    <location>
        <begin position="22"/>
        <end position="312"/>
    </location>
</feature>
<evidence type="ECO:0000256" key="3">
    <source>
        <dbReference type="SAM" id="SignalP"/>
    </source>
</evidence>
<accession>A0A5J9TZM0</accession>
<dbReference type="SUPFAM" id="SSF102588">
    <property type="entry name" value="LmbE-like"/>
    <property type="match status" value="2"/>
</dbReference>
<evidence type="ECO:0000256" key="2">
    <source>
        <dbReference type="ARBA" id="ARBA00012176"/>
    </source>
</evidence>
<dbReference type="EC" id="3.5.1.89" evidence="2"/>
<name>A0A5J9TZM0_9POAL</name>
<dbReference type="Gramene" id="TVU16617">
    <property type="protein sequence ID" value="TVU16617"/>
    <property type="gene ID" value="EJB05_40190"/>
</dbReference>
<keyword evidence="3" id="KW-0732">Signal</keyword>
<dbReference type="Proteomes" id="UP000324897">
    <property type="component" value="Unassembled WGS sequence"/>
</dbReference>
<dbReference type="UniPathway" id="UPA00196"/>
<dbReference type="Pfam" id="PF02585">
    <property type="entry name" value="PIG-L"/>
    <property type="match status" value="1"/>
</dbReference>
<dbReference type="InterPro" id="IPR003737">
    <property type="entry name" value="GlcNAc_PI_deacetylase-related"/>
</dbReference>
<evidence type="ECO:0000313" key="4">
    <source>
        <dbReference type="EMBL" id="TVU16617.1"/>
    </source>
</evidence>
<dbReference type="GO" id="GO:0000225">
    <property type="term" value="F:N-acetylglucosaminylphosphatidylinositol deacetylase activity"/>
    <property type="evidence" value="ECO:0007669"/>
    <property type="project" value="UniProtKB-EC"/>
</dbReference>
<comment type="similarity">
    <text evidence="1">Belongs to the PIGL family.</text>
</comment>
<dbReference type="GO" id="GO:0016020">
    <property type="term" value="C:membrane"/>
    <property type="evidence" value="ECO:0007669"/>
    <property type="project" value="GOC"/>
</dbReference>
<dbReference type="GO" id="GO:0005783">
    <property type="term" value="C:endoplasmic reticulum"/>
    <property type="evidence" value="ECO:0007669"/>
    <property type="project" value="TreeGrafter"/>
</dbReference>
<protein>
    <recommendedName>
        <fullName evidence="2">N-acetylglucosaminylphosphatidylinositol deacetylase</fullName>
        <ecNumber evidence="2">3.5.1.89</ecNumber>
    </recommendedName>
</protein>
<dbReference type="PANTHER" id="PTHR12993:SF11">
    <property type="entry name" value="N-ACETYLGLUCOSAMINYL-PHOSPHATIDYLINOSITOL DE-N-ACETYLASE"/>
    <property type="match status" value="1"/>
</dbReference>
<gene>
    <name evidence="4" type="ORF">EJB05_40190</name>
</gene>
<keyword evidence="5" id="KW-1185">Reference proteome</keyword>
<dbReference type="AlphaFoldDB" id="A0A5J9TZM0"/>
<dbReference type="EMBL" id="RWGY01000031">
    <property type="protein sequence ID" value="TVU16617.1"/>
    <property type="molecule type" value="Genomic_DNA"/>
</dbReference>
<dbReference type="InterPro" id="IPR024078">
    <property type="entry name" value="LmbE-like_dom_sf"/>
</dbReference>
<comment type="caution">
    <text evidence="4">The sequence shown here is derived from an EMBL/GenBank/DDBJ whole genome shotgun (WGS) entry which is preliminary data.</text>
</comment>